<accession>A0A133YGD1</accession>
<organism evidence="3 4">
    <name type="scientific">Amygdalobacter nucleatus</name>
    <dbReference type="NCBI Taxonomy" id="3029274"/>
    <lineage>
        <taxon>Bacteria</taxon>
        <taxon>Bacillati</taxon>
        <taxon>Bacillota</taxon>
        <taxon>Clostridia</taxon>
        <taxon>Eubacteriales</taxon>
        <taxon>Oscillospiraceae</taxon>
        <taxon>Amygdalobacter</taxon>
    </lineage>
</organism>
<dbReference type="Pfam" id="PF07508">
    <property type="entry name" value="Recombinase"/>
    <property type="match status" value="1"/>
</dbReference>
<dbReference type="PANTHER" id="PTHR30461:SF23">
    <property type="entry name" value="DNA RECOMBINASE-RELATED"/>
    <property type="match status" value="1"/>
</dbReference>
<name>A0A133YGD1_9FIRM</name>
<dbReference type="SUPFAM" id="SSF53041">
    <property type="entry name" value="Resolvase-like"/>
    <property type="match status" value="1"/>
</dbReference>
<dbReference type="AlphaFoldDB" id="A0A133YGD1"/>
<dbReference type="Pfam" id="PF00239">
    <property type="entry name" value="Resolvase"/>
    <property type="match status" value="1"/>
</dbReference>
<dbReference type="PROSITE" id="PS51736">
    <property type="entry name" value="RECOMBINASES_3"/>
    <property type="match status" value="1"/>
</dbReference>
<dbReference type="PANTHER" id="PTHR30461">
    <property type="entry name" value="DNA-INVERTASE FROM LAMBDOID PROPHAGE"/>
    <property type="match status" value="1"/>
</dbReference>
<dbReference type="Proteomes" id="UP000070080">
    <property type="component" value="Unassembled WGS sequence"/>
</dbReference>
<dbReference type="PATRIC" id="fig|1497955.3.peg.420"/>
<feature type="domain" description="Recombinase" evidence="2">
    <location>
        <begin position="179"/>
        <end position="305"/>
    </location>
</feature>
<dbReference type="InterPro" id="IPR036162">
    <property type="entry name" value="Resolvase-like_N_sf"/>
</dbReference>
<feature type="domain" description="Resolvase/invertase-type recombinase catalytic" evidence="1">
    <location>
        <begin position="22"/>
        <end position="170"/>
    </location>
</feature>
<dbReference type="STRING" id="1497955.HMPREF1872_00436"/>
<dbReference type="InterPro" id="IPR025827">
    <property type="entry name" value="Zn_ribbon_recom_dom"/>
</dbReference>
<dbReference type="SMART" id="SM00857">
    <property type="entry name" value="Resolvase"/>
    <property type="match status" value="1"/>
</dbReference>
<evidence type="ECO:0000259" key="2">
    <source>
        <dbReference type="PROSITE" id="PS51737"/>
    </source>
</evidence>
<dbReference type="Pfam" id="PF13408">
    <property type="entry name" value="Zn_ribbon_recom"/>
    <property type="match status" value="1"/>
</dbReference>
<evidence type="ECO:0000259" key="1">
    <source>
        <dbReference type="PROSITE" id="PS51736"/>
    </source>
</evidence>
<dbReference type="InterPro" id="IPR006119">
    <property type="entry name" value="Resolv_N"/>
</dbReference>
<dbReference type="Gene3D" id="3.90.1750.20">
    <property type="entry name" value="Putative Large Serine Recombinase, Chain B, Domain 2"/>
    <property type="match status" value="1"/>
</dbReference>
<comment type="caution">
    <text evidence="3">The sequence shown here is derived from an EMBL/GenBank/DDBJ whole genome shotgun (WGS) entry which is preliminary data.</text>
</comment>
<dbReference type="InterPro" id="IPR038109">
    <property type="entry name" value="DNA_bind_recomb_sf"/>
</dbReference>
<dbReference type="CDD" id="cd00338">
    <property type="entry name" value="Ser_Recombinase"/>
    <property type="match status" value="1"/>
</dbReference>
<keyword evidence="4" id="KW-1185">Reference proteome</keyword>
<gene>
    <name evidence="3" type="ORF">HMPREF1872_00436</name>
</gene>
<sequence length="474" mass="54543">MVKEVVKLTPRIFKLTKIKKIRVAAYARVSTEKDEQHNSLEAQKAYFTKYIKERNDWQFAGLYYDDGISGLRHKNRDGFNRLIEDALQGKVDLIVTKSISRFARNTVDSLSTIRKLKGRGIGVFFQKENIHTLDTKSEFVLTLMSSLAQEESRSISENCTWGQRKRFADGKVTVPFERFLGYDRGEDGNLIVNKEQAVTVKKIYRMFLQGYSAFGIAKALTADSIPTPGGKKKWSAGTVHAILSNEKYKGDALLQKSFTVDFLTKEKKKNEGEIPQYYVTGNHEAIIPPSTFDRVQKLLALRKGGKNRISSVSIYSSKIKCGDCGSWYGSKTWHSTDKYRTRIWQYNHKFEEHCTTPHLKEEEIQTLFIKGVNMLVKDKQEIIATHKEMVKTVFDTSSLENEQLKLEEELNIVADKVNNCINENARKLQDQDEYEKKYTSLVNRFNTVESRLKEVKAIIVDKQDVMRLNILSRI</sequence>
<dbReference type="EMBL" id="LSCV01000005">
    <property type="protein sequence ID" value="KXB42262.1"/>
    <property type="molecule type" value="Genomic_DNA"/>
</dbReference>
<dbReference type="GO" id="GO:0000150">
    <property type="term" value="F:DNA strand exchange activity"/>
    <property type="evidence" value="ECO:0007669"/>
    <property type="project" value="InterPro"/>
</dbReference>
<evidence type="ECO:0000313" key="3">
    <source>
        <dbReference type="EMBL" id="KXB42262.1"/>
    </source>
</evidence>
<dbReference type="Gene3D" id="3.40.50.1390">
    <property type="entry name" value="Resolvase, N-terminal catalytic domain"/>
    <property type="match status" value="1"/>
</dbReference>
<reference evidence="4" key="1">
    <citation type="submission" date="2016-01" db="EMBL/GenBank/DDBJ databases">
        <authorList>
            <person name="Mitreva M."/>
            <person name="Pepin K.H."/>
            <person name="Mihindukulasuriya K.A."/>
            <person name="Fulton R."/>
            <person name="Fronick C."/>
            <person name="O'Laughlin M."/>
            <person name="Miner T."/>
            <person name="Herter B."/>
            <person name="Rosa B.A."/>
            <person name="Cordes M."/>
            <person name="Tomlinson C."/>
            <person name="Wollam A."/>
            <person name="Palsikar V.B."/>
            <person name="Mardis E.R."/>
            <person name="Wilson R.K."/>
        </authorList>
    </citation>
    <scope>NUCLEOTIDE SEQUENCE [LARGE SCALE GENOMIC DNA]</scope>
    <source>
        <strain evidence="4">KA00274</strain>
    </source>
</reference>
<protein>
    <submittedName>
        <fullName evidence="3">Resolvase protein</fullName>
    </submittedName>
</protein>
<dbReference type="RefSeq" id="WP_315574198.1">
    <property type="nucleotide sequence ID" value="NZ_JARFNM010000001.1"/>
</dbReference>
<dbReference type="PROSITE" id="PS51737">
    <property type="entry name" value="RECOMBINASE_DNA_BIND"/>
    <property type="match status" value="1"/>
</dbReference>
<dbReference type="InterPro" id="IPR050639">
    <property type="entry name" value="SSR_resolvase"/>
</dbReference>
<dbReference type="InterPro" id="IPR011109">
    <property type="entry name" value="DNA_bind_recombinase_dom"/>
</dbReference>
<dbReference type="GO" id="GO:0003677">
    <property type="term" value="F:DNA binding"/>
    <property type="evidence" value="ECO:0007669"/>
    <property type="project" value="InterPro"/>
</dbReference>
<proteinExistence type="predicted"/>
<evidence type="ECO:0000313" key="4">
    <source>
        <dbReference type="Proteomes" id="UP000070080"/>
    </source>
</evidence>